<gene>
    <name evidence="2" type="ORF">C2S_4619</name>
</gene>
<proteinExistence type="predicted"/>
<organism evidence="2 3">
    <name type="scientific">Fusarium fujikuroi</name>
    <name type="common">Bakanae and foot rot disease fungus</name>
    <name type="synonym">Gibberella fujikuroi</name>
    <dbReference type="NCBI Taxonomy" id="5127"/>
    <lineage>
        <taxon>Eukaryota</taxon>
        <taxon>Fungi</taxon>
        <taxon>Dikarya</taxon>
        <taxon>Ascomycota</taxon>
        <taxon>Pezizomycotina</taxon>
        <taxon>Sordariomycetes</taxon>
        <taxon>Hypocreomycetidae</taxon>
        <taxon>Hypocreales</taxon>
        <taxon>Nectriaceae</taxon>
        <taxon>Fusarium</taxon>
        <taxon>Fusarium fujikuroi species complex</taxon>
    </lineage>
</organism>
<dbReference type="AlphaFoldDB" id="A0A9Q9U757"/>
<reference evidence="2" key="1">
    <citation type="submission" date="2019-05" db="EMBL/GenBank/DDBJ databases">
        <authorList>
            <person name="Piombo E."/>
        </authorList>
    </citation>
    <scope>NUCLEOTIDE SEQUENCE</scope>
    <source>
        <strain evidence="2">C2S</strain>
    </source>
</reference>
<protein>
    <submittedName>
        <fullName evidence="2">Uncharacterized protein</fullName>
    </submittedName>
</protein>
<accession>A0A9Q9U757</accession>
<dbReference type="Proteomes" id="UP000760494">
    <property type="component" value="Unassembled WGS sequence"/>
</dbReference>
<evidence type="ECO:0000313" key="2">
    <source>
        <dbReference type="EMBL" id="VTT61902.1"/>
    </source>
</evidence>
<feature type="region of interest" description="Disordered" evidence="1">
    <location>
        <begin position="102"/>
        <end position="123"/>
    </location>
</feature>
<evidence type="ECO:0000256" key="1">
    <source>
        <dbReference type="SAM" id="MobiDB-lite"/>
    </source>
</evidence>
<dbReference type="EMBL" id="CABFJX010000068">
    <property type="protein sequence ID" value="VTT61902.1"/>
    <property type="molecule type" value="Genomic_DNA"/>
</dbReference>
<name>A0A9Q9U757_FUSFU</name>
<comment type="caution">
    <text evidence="2">The sequence shown here is derived from an EMBL/GenBank/DDBJ whole genome shotgun (WGS) entry which is preliminary data.</text>
</comment>
<evidence type="ECO:0000313" key="3">
    <source>
        <dbReference type="Proteomes" id="UP000760494"/>
    </source>
</evidence>
<sequence>MYGYRINAFEALAEPGEAQKVMTVSFAAVGDDLYEDESACLPSSARYAQHLSKRIEDLALIGIIEVITDVPECSCKILGECLIQSSKLAWRICIDNSRRVSAPISPELGTSHHERLSGAAGSRAQVQVAVGSGEMESP</sequence>